<feature type="binding site" evidence="10">
    <location>
        <position position="154"/>
    </location>
    <ligand>
        <name>ATP</name>
        <dbReference type="ChEBI" id="CHEBI:30616"/>
    </ligand>
</feature>
<feature type="region of interest" description="Disordered" evidence="11">
    <location>
        <begin position="278"/>
        <end position="311"/>
    </location>
</feature>
<comment type="catalytic activity">
    <reaction evidence="9">
        <text>L-seryl-[protein] + ATP = O-phospho-L-seryl-[protein] + ADP + H(+)</text>
        <dbReference type="Rhea" id="RHEA:17989"/>
        <dbReference type="Rhea" id="RHEA-COMP:9863"/>
        <dbReference type="Rhea" id="RHEA-COMP:11604"/>
        <dbReference type="ChEBI" id="CHEBI:15378"/>
        <dbReference type="ChEBI" id="CHEBI:29999"/>
        <dbReference type="ChEBI" id="CHEBI:30616"/>
        <dbReference type="ChEBI" id="CHEBI:83421"/>
        <dbReference type="ChEBI" id="CHEBI:456216"/>
        <dbReference type="EC" id="2.7.11.1"/>
    </reaction>
</comment>
<proteinExistence type="inferred from homology"/>
<feature type="compositionally biased region" description="Polar residues" evidence="11">
    <location>
        <begin position="40"/>
        <end position="53"/>
    </location>
</feature>
<feature type="domain" description="Protein kinase" evidence="12">
    <location>
        <begin position="125"/>
        <end position="422"/>
    </location>
</feature>
<organism evidence="13 14">
    <name type="scientific">Asterophora parasitica</name>
    <dbReference type="NCBI Taxonomy" id="117018"/>
    <lineage>
        <taxon>Eukaryota</taxon>
        <taxon>Fungi</taxon>
        <taxon>Dikarya</taxon>
        <taxon>Basidiomycota</taxon>
        <taxon>Agaricomycotina</taxon>
        <taxon>Agaricomycetes</taxon>
        <taxon>Agaricomycetidae</taxon>
        <taxon>Agaricales</taxon>
        <taxon>Tricholomatineae</taxon>
        <taxon>Lyophyllaceae</taxon>
        <taxon>Asterophora</taxon>
    </lineage>
</organism>
<evidence type="ECO:0000256" key="1">
    <source>
        <dbReference type="ARBA" id="ARBA00010006"/>
    </source>
</evidence>
<feature type="region of interest" description="Disordered" evidence="11">
    <location>
        <begin position="630"/>
        <end position="676"/>
    </location>
</feature>
<dbReference type="InterPro" id="IPR011009">
    <property type="entry name" value="Kinase-like_dom_sf"/>
</dbReference>
<feature type="compositionally biased region" description="Acidic residues" evidence="11">
    <location>
        <begin position="530"/>
        <end position="552"/>
    </location>
</feature>
<comment type="catalytic activity">
    <reaction evidence="8">
        <text>L-threonyl-[protein] + ATP = O-phospho-L-threonyl-[protein] + ADP + H(+)</text>
        <dbReference type="Rhea" id="RHEA:46608"/>
        <dbReference type="Rhea" id="RHEA-COMP:11060"/>
        <dbReference type="Rhea" id="RHEA-COMP:11605"/>
        <dbReference type="ChEBI" id="CHEBI:15378"/>
        <dbReference type="ChEBI" id="CHEBI:30013"/>
        <dbReference type="ChEBI" id="CHEBI:30616"/>
        <dbReference type="ChEBI" id="CHEBI:61977"/>
        <dbReference type="ChEBI" id="CHEBI:456216"/>
        <dbReference type="EC" id="2.7.11.1"/>
    </reaction>
</comment>
<dbReference type="PROSITE" id="PS50011">
    <property type="entry name" value="PROTEIN_KINASE_DOM"/>
    <property type="match status" value="1"/>
</dbReference>
<dbReference type="PANTHER" id="PTHR24356">
    <property type="entry name" value="SERINE/THREONINE-PROTEIN KINASE"/>
    <property type="match status" value="1"/>
</dbReference>
<feature type="compositionally biased region" description="Polar residues" evidence="11">
    <location>
        <begin position="285"/>
        <end position="310"/>
    </location>
</feature>
<dbReference type="InterPro" id="IPR050236">
    <property type="entry name" value="Ser_Thr_kinase_AGC"/>
</dbReference>
<dbReference type="InterPro" id="IPR039046">
    <property type="entry name" value="PDPK1"/>
</dbReference>
<feature type="compositionally biased region" description="Low complexity" evidence="11">
    <location>
        <begin position="19"/>
        <end position="30"/>
    </location>
</feature>
<keyword evidence="7 10" id="KW-0067">ATP-binding</keyword>
<gene>
    <name evidence="13" type="ORF">DXG03_005691</name>
</gene>
<dbReference type="PANTHER" id="PTHR24356:SF163">
    <property type="entry name" value="3-PHOSPHOINOSITIDE-DEPENDENT PROTEIN KINASE 1-RELATED"/>
    <property type="match status" value="1"/>
</dbReference>
<feature type="compositionally biased region" description="Basic and acidic residues" evidence="11">
    <location>
        <begin position="636"/>
        <end position="649"/>
    </location>
</feature>
<dbReference type="EC" id="2.7.11.1" evidence="2"/>
<dbReference type="GO" id="GO:0004674">
    <property type="term" value="F:protein serine/threonine kinase activity"/>
    <property type="evidence" value="ECO:0007669"/>
    <property type="project" value="UniProtKB-KW"/>
</dbReference>
<dbReference type="GO" id="GO:0035556">
    <property type="term" value="P:intracellular signal transduction"/>
    <property type="evidence" value="ECO:0007669"/>
    <property type="project" value="TreeGrafter"/>
</dbReference>
<feature type="compositionally biased region" description="Polar residues" evidence="11">
    <location>
        <begin position="512"/>
        <end position="523"/>
    </location>
</feature>
<evidence type="ECO:0000256" key="3">
    <source>
        <dbReference type="ARBA" id="ARBA00022527"/>
    </source>
</evidence>
<evidence type="ECO:0000313" key="14">
    <source>
        <dbReference type="Proteomes" id="UP000775547"/>
    </source>
</evidence>
<protein>
    <recommendedName>
        <fullName evidence="2">non-specific serine/threonine protein kinase</fullName>
        <ecNumber evidence="2">2.7.11.1</ecNumber>
    </recommendedName>
</protein>
<evidence type="ECO:0000256" key="9">
    <source>
        <dbReference type="ARBA" id="ARBA00048679"/>
    </source>
</evidence>
<feature type="region of interest" description="Disordered" evidence="11">
    <location>
        <begin position="1"/>
        <end position="118"/>
    </location>
</feature>
<comment type="similarity">
    <text evidence="1">Belongs to the protein kinase superfamily. AGC Ser/Thr protein kinase family. PDPK1 subfamily.</text>
</comment>
<dbReference type="Pfam" id="PF00069">
    <property type="entry name" value="Pkinase"/>
    <property type="match status" value="2"/>
</dbReference>
<dbReference type="SMART" id="SM00220">
    <property type="entry name" value="S_TKc"/>
    <property type="match status" value="1"/>
</dbReference>
<evidence type="ECO:0000313" key="13">
    <source>
        <dbReference type="EMBL" id="KAG5641225.1"/>
    </source>
</evidence>
<evidence type="ECO:0000256" key="4">
    <source>
        <dbReference type="ARBA" id="ARBA00022679"/>
    </source>
</evidence>
<keyword evidence="4" id="KW-0808">Transferase</keyword>
<dbReference type="CDD" id="cd05581">
    <property type="entry name" value="STKc_PDK1"/>
    <property type="match status" value="1"/>
</dbReference>
<feature type="compositionally biased region" description="Basic and acidic residues" evidence="11">
    <location>
        <begin position="583"/>
        <end position="601"/>
    </location>
</feature>
<dbReference type="InterPro" id="IPR017441">
    <property type="entry name" value="Protein_kinase_ATP_BS"/>
</dbReference>
<reference evidence="13" key="1">
    <citation type="submission" date="2020-07" db="EMBL/GenBank/DDBJ databases">
        <authorList>
            <person name="Nieuwenhuis M."/>
            <person name="Van De Peppel L.J.J."/>
        </authorList>
    </citation>
    <scope>NUCLEOTIDE SEQUENCE</scope>
    <source>
        <strain evidence="13">AP01</strain>
        <tissue evidence="13">Mycelium</tissue>
    </source>
</reference>
<dbReference type="InterPro" id="IPR000719">
    <property type="entry name" value="Prot_kinase_dom"/>
</dbReference>
<dbReference type="Gene3D" id="1.10.510.10">
    <property type="entry name" value="Transferase(Phosphotransferase) domain 1"/>
    <property type="match status" value="1"/>
</dbReference>
<evidence type="ECO:0000256" key="10">
    <source>
        <dbReference type="PROSITE-ProRule" id="PRU10141"/>
    </source>
</evidence>
<evidence type="ECO:0000256" key="6">
    <source>
        <dbReference type="ARBA" id="ARBA00022777"/>
    </source>
</evidence>
<keyword evidence="14" id="KW-1185">Reference proteome</keyword>
<dbReference type="EMBL" id="JABCKV010000357">
    <property type="protein sequence ID" value="KAG5641225.1"/>
    <property type="molecule type" value="Genomic_DNA"/>
</dbReference>
<keyword evidence="6" id="KW-0418">Kinase</keyword>
<accession>A0A9P7G1N8</accession>
<keyword evidence="3" id="KW-0723">Serine/threonine-protein kinase</keyword>
<keyword evidence="5 10" id="KW-0547">Nucleotide-binding</keyword>
<evidence type="ECO:0000256" key="5">
    <source>
        <dbReference type="ARBA" id="ARBA00022741"/>
    </source>
</evidence>
<dbReference type="PROSITE" id="PS00108">
    <property type="entry name" value="PROTEIN_KINASE_ST"/>
    <property type="match status" value="1"/>
</dbReference>
<feature type="compositionally biased region" description="Pro residues" evidence="11">
    <location>
        <begin position="655"/>
        <end position="665"/>
    </location>
</feature>
<evidence type="ECO:0000256" key="8">
    <source>
        <dbReference type="ARBA" id="ARBA00047899"/>
    </source>
</evidence>
<feature type="region of interest" description="Disordered" evidence="11">
    <location>
        <begin position="512"/>
        <end position="604"/>
    </location>
</feature>
<reference evidence="13" key="2">
    <citation type="submission" date="2021-10" db="EMBL/GenBank/DDBJ databases">
        <title>Phylogenomics reveals ancestral predisposition of the termite-cultivated fungus Termitomyces towards a domesticated lifestyle.</title>
        <authorList>
            <person name="Auxier B."/>
            <person name="Grum-Grzhimaylo A."/>
            <person name="Cardenas M.E."/>
            <person name="Lodge J.D."/>
            <person name="Laessoe T."/>
            <person name="Pedersen O."/>
            <person name="Smith M.E."/>
            <person name="Kuyper T.W."/>
            <person name="Franco-Molano E.A."/>
            <person name="Baroni T.J."/>
            <person name="Aanen D.K."/>
        </authorList>
    </citation>
    <scope>NUCLEOTIDE SEQUENCE</scope>
    <source>
        <strain evidence="13">AP01</strain>
        <tissue evidence="13">Mycelium</tissue>
    </source>
</reference>
<sequence>MGPPSPSLAELSRNTSVISSSSSSSSSTSSLLADLDKSLQQKNTTTTTSSRVQHVQRRPDRTFAPPRSASPASTQNLPGYMQRELGLAAGASPPSSPLRRDAITAPTPAPVTHVGKPRFNSPQDFEFGDILGHGSYSTVIQATGKKSGRAYAIKVLDKAHLQRHNQRRTAYAEKEALVVLGLEHPGIVGLHSTFSDAWSLYFVLDLLPNGDLRALISRYGSLSIECTRYYIAQLTDAMAYMHARGVMHRDIKPENLLLDERFRLALADFGTAKVLQPIQPIGTDTPPSTHTPDQPKSGSSDPLNSNSNVDTDAHTLRRSNTFVGTPQYYSPELLAHSHTSTASDLWALGCVLFELHTGTFAFNAPSPLLTWRLIKEGKYEFPQGYDEDARDLVGRLLVGEPEKRLGALGKQGMKELRGHAFFGGVDWESVWEMKHPPLESGLRKPAEPVSGACSIFGFRGRVADDSVVVPESDAELGAQLREERLLDQDDDEISWAKDARIAAYLPGLRHAQSVSKGNNGDVTNNGSGNGDEEHDGDGDTASEGEEEGDEQDQTAHAMHSFPRVEGAESDGGLPYSFPPQDKPPAEVESARRERESEEPSRDSTLVEVVAGLALEQPVILDKAEASSKVDLPSLAKEGRDKAPKDEHPHASRSNNPPPTPLPAPAPASLSSRVFTPPAKTPTHIPIPPEFALLLHSNEHLLLASPLVPEAPAPSFVRLLPRLLSGSLRRSKPKLKERALLLTDKRVLCVNTGKTMATLKQEFVLRNGGSGSGGLALVGAEVRGERNVALLTNEKPVEYALDDSAAPTEWVRRIRAILHPPEETRT</sequence>
<evidence type="ECO:0000256" key="2">
    <source>
        <dbReference type="ARBA" id="ARBA00012513"/>
    </source>
</evidence>
<evidence type="ECO:0000259" key="12">
    <source>
        <dbReference type="PROSITE" id="PS50011"/>
    </source>
</evidence>
<dbReference type="InterPro" id="IPR008271">
    <property type="entry name" value="Ser/Thr_kinase_AS"/>
</dbReference>
<comment type="caution">
    <text evidence="13">The sequence shown here is derived from an EMBL/GenBank/DDBJ whole genome shotgun (WGS) entry which is preliminary data.</text>
</comment>
<evidence type="ECO:0000256" key="7">
    <source>
        <dbReference type="ARBA" id="ARBA00022840"/>
    </source>
</evidence>
<dbReference type="GO" id="GO:0005524">
    <property type="term" value="F:ATP binding"/>
    <property type="evidence" value="ECO:0007669"/>
    <property type="project" value="UniProtKB-UniRule"/>
</dbReference>
<dbReference type="SUPFAM" id="SSF56112">
    <property type="entry name" value="Protein kinase-like (PK-like)"/>
    <property type="match status" value="1"/>
</dbReference>
<dbReference type="Proteomes" id="UP000775547">
    <property type="component" value="Unassembled WGS sequence"/>
</dbReference>
<name>A0A9P7G1N8_9AGAR</name>
<dbReference type="AlphaFoldDB" id="A0A9P7G1N8"/>
<evidence type="ECO:0000256" key="11">
    <source>
        <dbReference type="SAM" id="MobiDB-lite"/>
    </source>
</evidence>
<dbReference type="OrthoDB" id="347657at2759"/>
<dbReference type="PROSITE" id="PS00107">
    <property type="entry name" value="PROTEIN_KINASE_ATP"/>
    <property type="match status" value="1"/>
</dbReference>
<dbReference type="Gene3D" id="3.30.200.20">
    <property type="entry name" value="Phosphorylase Kinase, domain 1"/>
    <property type="match status" value="1"/>
</dbReference>